<sequence>MSGNILVKNMTFKYPFMVSPLFNNVSVNIHEDWKLGLIGRNGRGKTTLLKILLDQLEYEGTVIASLEFKYFPVYPNPHDSLTTEAVLLKESPMAERWEMEIELSYMDLPPEILDRSFHVLSGGEQTKILLIGLFLNDDSFPLIDEPTNNLDVHGRKVVGEFLNRKKGFIVISHDQHFLNQFVDHVLAINKESVEVLKGNIDTWQLERKNADNLAEETNQKLFNEINRLETVSKRVGAWGKKREDSTKDAAGRRLAAKQMKRSKAIKKRTEEKIRDKQGLIHNVEEVAGLKMQVEQPHKQIIFLRNFSILQDGKPLFMPINVDVYPGDRFFITGKNGVGKSTLLNFIMGNGKFEITGDYHIRLPDKLSVLHQKNQLDVDYATILDDLTAKEKESYLHLLRQLGFQRSSFADRSSKNWSAGEQKKVFLAHALLGNHSLFIWDEVTNYLDMLIIEQLIDAIERHEPTMIGVDHNEHFVESIATKKVELRREVYVHRYRPFSLCGKGLFFFTVFASSVLGKTSPESVQTSLPWYPPSAKKGRFSRFPHYK</sequence>
<dbReference type="GO" id="GO:0016887">
    <property type="term" value="F:ATP hydrolysis activity"/>
    <property type="evidence" value="ECO:0007669"/>
    <property type="project" value="InterPro"/>
</dbReference>
<reference evidence="4 5" key="1">
    <citation type="journal article" date="2022" name="Evol. Bioinform. Online">
        <title>Draft Genome Sequence of Oceanobacillus jordanicus Strain GSFE11, a Halotolerant Plant Growth-Promoting Bacterial Endophyte Isolated From the Jordan Valley.</title>
        <authorList>
            <person name="Alhindi T."/>
            <person name="Albdaiwi R."/>
        </authorList>
    </citation>
    <scope>NUCLEOTIDE SEQUENCE [LARGE SCALE GENOMIC DNA]</scope>
    <source>
        <strain evidence="4 5">GSFE11</strain>
    </source>
</reference>
<feature type="domain" description="ABC transporter" evidence="3">
    <location>
        <begin position="5"/>
        <end position="215"/>
    </location>
</feature>
<dbReference type="PANTHER" id="PTHR42855:SF2">
    <property type="entry name" value="DRUG RESISTANCE ABC TRANSPORTER,ATP-BINDING PROTEIN"/>
    <property type="match status" value="1"/>
</dbReference>
<feature type="domain" description="ABC transporter" evidence="3">
    <location>
        <begin position="301"/>
        <end position="512"/>
    </location>
</feature>
<dbReference type="InterPro" id="IPR003439">
    <property type="entry name" value="ABC_transporter-like_ATP-bd"/>
</dbReference>
<dbReference type="SUPFAM" id="SSF52540">
    <property type="entry name" value="P-loop containing nucleoside triphosphate hydrolases"/>
    <property type="match status" value="2"/>
</dbReference>
<keyword evidence="2 4" id="KW-0067">ATP-binding</keyword>
<dbReference type="GO" id="GO:0005524">
    <property type="term" value="F:ATP binding"/>
    <property type="evidence" value="ECO:0007669"/>
    <property type="project" value="UniProtKB-KW"/>
</dbReference>
<proteinExistence type="predicted"/>
<dbReference type="SMART" id="SM00382">
    <property type="entry name" value="AAA"/>
    <property type="match status" value="2"/>
</dbReference>
<evidence type="ECO:0000313" key="4">
    <source>
        <dbReference type="EMBL" id="MCG3420898.1"/>
    </source>
</evidence>
<dbReference type="AlphaFoldDB" id="A0AAW5BAM1"/>
<dbReference type="PANTHER" id="PTHR42855">
    <property type="entry name" value="ABC TRANSPORTER ATP-BINDING SUBUNIT"/>
    <property type="match status" value="1"/>
</dbReference>
<accession>A0AAW5BAM1</accession>
<dbReference type="InterPro" id="IPR051309">
    <property type="entry name" value="ABCF_ATPase"/>
</dbReference>
<dbReference type="InterPro" id="IPR027417">
    <property type="entry name" value="P-loop_NTPase"/>
</dbReference>
<evidence type="ECO:0000256" key="1">
    <source>
        <dbReference type="ARBA" id="ARBA00022741"/>
    </source>
</evidence>
<dbReference type="EMBL" id="JAIFZM010000019">
    <property type="protein sequence ID" value="MCG3420898.1"/>
    <property type="molecule type" value="Genomic_DNA"/>
</dbReference>
<evidence type="ECO:0000313" key="5">
    <source>
        <dbReference type="Proteomes" id="UP001199631"/>
    </source>
</evidence>
<comment type="caution">
    <text evidence="4">The sequence shown here is derived from an EMBL/GenBank/DDBJ whole genome shotgun (WGS) entry which is preliminary data.</text>
</comment>
<evidence type="ECO:0000256" key="2">
    <source>
        <dbReference type="ARBA" id="ARBA00022840"/>
    </source>
</evidence>
<gene>
    <name evidence="4" type="ORF">K3T81_17265</name>
</gene>
<dbReference type="InterPro" id="IPR003593">
    <property type="entry name" value="AAA+_ATPase"/>
</dbReference>
<dbReference type="PROSITE" id="PS50893">
    <property type="entry name" value="ABC_TRANSPORTER_2"/>
    <property type="match status" value="2"/>
</dbReference>
<name>A0AAW5BAM1_9BACI</name>
<dbReference type="RefSeq" id="WP_238021203.1">
    <property type="nucleotide sequence ID" value="NZ_JAIFZM010000019.1"/>
</dbReference>
<dbReference type="PROSITE" id="PS00211">
    <property type="entry name" value="ABC_TRANSPORTER_1"/>
    <property type="match status" value="1"/>
</dbReference>
<protein>
    <submittedName>
        <fullName evidence="4">ATP-binding cassette domain-containing protein</fullName>
    </submittedName>
</protein>
<dbReference type="Pfam" id="PF00005">
    <property type="entry name" value="ABC_tran"/>
    <property type="match status" value="2"/>
</dbReference>
<keyword evidence="1" id="KW-0547">Nucleotide-binding</keyword>
<dbReference type="Gene3D" id="3.40.50.300">
    <property type="entry name" value="P-loop containing nucleotide triphosphate hydrolases"/>
    <property type="match status" value="2"/>
</dbReference>
<keyword evidence="5" id="KW-1185">Reference proteome</keyword>
<evidence type="ECO:0000259" key="3">
    <source>
        <dbReference type="PROSITE" id="PS50893"/>
    </source>
</evidence>
<dbReference type="Proteomes" id="UP001199631">
    <property type="component" value="Unassembled WGS sequence"/>
</dbReference>
<dbReference type="InterPro" id="IPR017871">
    <property type="entry name" value="ABC_transporter-like_CS"/>
</dbReference>
<organism evidence="4 5">
    <name type="scientific">Oceanobacillus jordanicus</name>
    <dbReference type="NCBI Taxonomy" id="2867266"/>
    <lineage>
        <taxon>Bacteria</taxon>
        <taxon>Bacillati</taxon>
        <taxon>Bacillota</taxon>
        <taxon>Bacilli</taxon>
        <taxon>Bacillales</taxon>
        <taxon>Bacillaceae</taxon>
        <taxon>Oceanobacillus</taxon>
    </lineage>
</organism>
<dbReference type="CDD" id="cd03221">
    <property type="entry name" value="ABCF_EF-3"/>
    <property type="match status" value="1"/>
</dbReference>